<evidence type="ECO:0000313" key="8">
    <source>
        <dbReference type="Proteomes" id="UP000309819"/>
    </source>
</evidence>
<evidence type="ECO:0000256" key="2">
    <source>
        <dbReference type="ARBA" id="ARBA00022630"/>
    </source>
</evidence>
<dbReference type="Pfam" id="PF07992">
    <property type="entry name" value="Pyr_redox_2"/>
    <property type="match status" value="1"/>
</dbReference>
<dbReference type="Gene3D" id="3.40.50.720">
    <property type="entry name" value="NAD(P)-binding Rossmann-like Domain"/>
    <property type="match status" value="1"/>
</dbReference>
<organism evidence="7 8">
    <name type="scientific">Pseudomonas mosselii</name>
    <dbReference type="NCBI Taxonomy" id="78327"/>
    <lineage>
        <taxon>Bacteria</taxon>
        <taxon>Pseudomonadati</taxon>
        <taxon>Pseudomonadota</taxon>
        <taxon>Gammaproteobacteria</taxon>
        <taxon>Pseudomonadales</taxon>
        <taxon>Pseudomonadaceae</taxon>
        <taxon>Pseudomonas</taxon>
    </lineage>
</organism>
<dbReference type="EMBL" id="VAUO01000001">
    <property type="protein sequence ID" value="TLP65078.1"/>
    <property type="molecule type" value="Genomic_DNA"/>
</dbReference>
<feature type="domain" description="FAD/NAD(P)-binding" evidence="6">
    <location>
        <begin position="7"/>
        <end position="173"/>
    </location>
</feature>
<name>A0A5R8ZH28_9PSED</name>
<dbReference type="InterPro" id="IPR023753">
    <property type="entry name" value="FAD/NAD-binding_dom"/>
</dbReference>
<gene>
    <name evidence="7" type="ORF">FEM01_02550</name>
</gene>
<evidence type="ECO:0000256" key="5">
    <source>
        <dbReference type="ARBA" id="ARBA00023002"/>
    </source>
</evidence>
<dbReference type="InterPro" id="IPR055275">
    <property type="entry name" value="Ferredox_Rdtase"/>
</dbReference>
<evidence type="ECO:0000256" key="3">
    <source>
        <dbReference type="ARBA" id="ARBA00022827"/>
    </source>
</evidence>
<keyword evidence="8" id="KW-1185">Reference proteome</keyword>
<evidence type="ECO:0000256" key="4">
    <source>
        <dbReference type="ARBA" id="ARBA00022857"/>
    </source>
</evidence>
<comment type="caution">
    <text evidence="7">The sequence shown here is derived from an EMBL/GenBank/DDBJ whole genome shotgun (WGS) entry which is preliminary data.</text>
</comment>
<dbReference type="PANTHER" id="PTHR48467">
    <property type="entry name" value="GLUTAMATE SYNTHASE 1 [NADH], CHLOROPLASTIC-LIKE"/>
    <property type="match status" value="1"/>
</dbReference>
<dbReference type="PANTHER" id="PTHR48467:SF1">
    <property type="entry name" value="GLUTAMATE SYNTHASE 1 [NADH], CHLOROPLASTIC-LIKE"/>
    <property type="match status" value="1"/>
</dbReference>
<comment type="cofactor">
    <cofactor evidence="1">
        <name>FAD</name>
        <dbReference type="ChEBI" id="CHEBI:57692"/>
    </cofactor>
</comment>
<dbReference type="GO" id="GO:0016491">
    <property type="term" value="F:oxidoreductase activity"/>
    <property type="evidence" value="ECO:0007669"/>
    <property type="project" value="UniProtKB-KW"/>
</dbReference>
<evidence type="ECO:0000259" key="6">
    <source>
        <dbReference type="Pfam" id="PF07992"/>
    </source>
</evidence>
<evidence type="ECO:0000256" key="1">
    <source>
        <dbReference type="ARBA" id="ARBA00001974"/>
    </source>
</evidence>
<sequence length="431" mass="46328">MTACFPTVAIVGSGPSGCYVAQFLQKKWAGAQITIFEALPVPYGLIRYGVAADHQGSKAVIQQFERMFEKGGVEFRGNVSIGRDISYAKLTESFDIVVLATGLNNDATLDIPVHPQAPVVGAGSVLKALNGHPRASLPKLVDGTIRKLGRNVAVIGSGNVAIDVLRMVAKSDDELAGSDIADEIRIALGTEEVNSLTLISRSSASDAKCDESMMAELLSLPGVAIRAQGINEDDQGPIAQLLKLASGREISLGFSRLFVNFMFNAVPVEVEEERGLAKVSLVDRLTGLRAEMMFDTVVTAIGFNNENARQSIVPSEDLAGDGVYRVGWLRRGPKGTVAENRKDAKAVSDQIVSDYEAGIVQARKLGLISIVHELPIGVVNHEGWLRIDRHERACAKPTRCREKVTEIRAMLKIAQSGDDIKVIAASEELVD</sequence>
<keyword evidence="3" id="KW-0274">FAD</keyword>
<evidence type="ECO:0000313" key="7">
    <source>
        <dbReference type="EMBL" id="TLP65078.1"/>
    </source>
</evidence>
<keyword evidence="4" id="KW-0521">NADP</keyword>
<dbReference type="SUPFAM" id="SSF51971">
    <property type="entry name" value="Nucleotide-binding domain"/>
    <property type="match status" value="1"/>
</dbReference>
<dbReference type="AlphaFoldDB" id="A0A5R8ZH28"/>
<reference evidence="7 8" key="1">
    <citation type="submission" date="2019-05" db="EMBL/GenBank/DDBJ databases">
        <title>Pseudomonas sp. SC006 isolated from lettuce that can produce HBGAs.</title>
        <authorList>
            <person name="Wang D."/>
            <person name="Liao N."/>
            <person name="Liu D."/>
            <person name="Zhang Z."/>
            <person name="Zou S."/>
        </authorList>
    </citation>
    <scope>NUCLEOTIDE SEQUENCE [LARGE SCALE GENOMIC DNA]</scope>
    <source>
        <strain evidence="7 8">SC006</strain>
    </source>
</reference>
<dbReference type="Gene3D" id="3.50.50.60">
    <property type="entry name" value="FAD/NAD(P)-binding domain"/>
    <property type="match status" value="1"/>
</dbReference>
<keyword evidence="2" id="KW-0285">Flavoprotein</keyword>
<proteinExistence type="predicted"/>
<accession>A0A5R8ZH28</accession>
<protein>
    <submittedName>
        <fullName evidence="7">Oxidoreductase</fullName>
    </submittedName>
</protein>
<dbReference type="PRINTS" id="PR00419">
    <property type="entry name" value="ADXRDTASE"/>
</dbReference>
<dbReference type="RefSeq" id="WP_138217709.1">
    <property type="nucleotide sequence ID" value="NZ_VAUO01000001.1"/>
</dbReference>
<dbReference type="InterPro" id="IPR036188">
    <property type="entry name" value="FAD/NAD-bd_sf"/>
</dbReference>
<keyword evidence="5" id="KW-0560">Oxidoreductase</keyword>
<dbReference type="Proteomes" id="UP000309819">
    <property type="component" value="Unassembled WGS sequence"/>
</dbReference>
<dbReference type="OrthoDB" id="9815647at2"/>